<accession>A0ABX2IUR9</accession>
<dbReference type="Proteomes" id="UP000777935">
    <property type="component" value="Unassembled WGS sequence"/>
</dbReference>
<protein>
    <submittedName>
        <fullName evidence="1">DUF1203 domain-containing protein</fullName>
    </submittedName>
</protein>
<organism evidence="1 2">
    <name type="scientific">Parasulfitobacter algicola</name>
    <dbReference type="NCBI Taxonomy" id="2614809"/>
    <lineage>
        <taxon>Bacteria</taxon>
        <taxon>Pseudomonadati</taxon>
        <taxon>Pseudomonadota</taxon>
        <taxon>Alphaproteobacteria</taxon>
        <taxon>Rhodobacterales</taxon>
        <taxon>Roseobacteraceae</taxon>
        <taxon>Parasulfitobacter</taxon>
    </lineage>
</organism>
<dbReference type="EMBL" id="JABUFE010000015">
    <property type="protein sequence ID" value="NSX56643.1"/>
    <property type="molecule type" value="Genomic_DNA"/>
</dbReference>
<keyword evidence="2" id="KW-1185">Reference proteome</keyword>
<comment type="caution">
    <text evidence="1">The sequence shown here is derived from an EMBL/GenBank/DDBJ whole genome shotgun (WGS) entry which is preliminary data.</text>
</comment>
<dbReference type="RefSeq" id="WP_174139797.1">
    <property type="nucleotide sequence ID" value="NZ_JABUFE010000015.1"/>
</dbReference>
<evidence type="ECO:0000313" key="2">
    <source>
        <dbReference type="Proteomes" id="UP000777935"/>
    </source>
</evidence>
<dbReference type="InterPro" id="IPR009593">
    <property type="entry name" value="DUF1203"/>
</dbReference>
<evidence type="ECO:0000313" key="1">
    <source>
        <dbReference type="EMBL" id="NSX56643.1"/>
    </source>
</evidence>
<dbReference type="PIRSF" id="PIRSF034110">
    <property type="entry name" value="DUF1203"/>
    <property type="match status" value="1"/>
</dbReference>
<dbReference type="Pfam" id="PF06718">
    <property type="entry name" value="DUF1203"/>
    <property type="match status" value="1"/>
</dbReference>
<proteinExistence type="predicted"/>
<reference evidence="1 2" key="1">
    <citation type="submission" date="2020-06" db="EMBL/GenBank/DDBJ databases">
        <title>Sulfitobacter algicola sp. nov., isolated from green algae.</title>
        <authorList>
            <person name="Wang C."/>
        </authorList>
    </citation>
    <scope>NUCLEOTIDE SEQUENCE [LARGE SCALE GENOMIC DNA]</scope>
    <source>
        <strain evidence="1 2">1151</strain>
    </source>
</reference>
<gene>
    <name evidence="1" type="ORF">HRQ87_17795</name>
</gene>
<sequence>MIFQIHALPYQPFRYLFDLSDSDLRTQDARRVTANTTPGFPCRVSLEDANVGETLILMNYKHLNANSPYASTHAIYVRENARQAQPQPGNVPPVLENRLLSVRGFDHQDLMQYADVIQGGDLAEMLNEIFADMSIRFVDIHNAKPGCFAARATRVSI</sequence>
<name>A0ABX2IUR9_9RHOB</name>